<proteinExistence type="predicted"/>
<feature type="compositionally biased region" description="Basic residues" evidence="1">
    <location>
        <begin position="53"/>
        <end position="62"/>
    </location>
</feature>
<protein>
    <submittedName>
        <fullName evidence="2">Uncharacterized protein</fullName>
    </submittedName>
</protein>
<accession>A0A1G7IPM1</accession>
<evidence type="ECO:0000313" key="2">
    <source>
        <dbReference type="EMBL" id="SDF14528.1"/>
    </source>
</evidence>
<dbReference type="AlphaFoldDB" id="A0A1G7IPM1"/>
<keyword evidence="3" id="KW-1185">Reference proteome</keyword>
<feature type="region of interest" description="Disordered" evidence="1">
    <location>
        <begin position="37"/>
        <end position="62"/>
    </location>
</feature>
<dbReference type="EMBL" id="FNBK01000004">
    <property type="protein sequence ID" value="SDF14528.1"/>
    <property type="molecule type" value="Genomic_DNA"/>
</dbReference>
<feature type="region of interest" description="Disordered" evidence="1">
    <location>
        <begin position="151"/>
        <end position="224"/>
    </location>
</feature>
<name>A0A1G7IPM1_9EURY</name>
<feature type="compositionally biased region" description="Low complexity" evidence="1">
    <location>
        <begin position="167"/>
        <end position="188"/>
    </location>
</feature>
<evidence type="ECO:0000256" key="1">
    <source>
        <dbReference type="SAM" id="MobiDB-lite"/>
    </source>
</evidence>
<reference evidence="3" key="1">
    <citation type="submission" date="2016-10" db="EMBL/GenBank/DDBJ databases">
        <authorList>
            <person name="Varghese N."/>
            <person name="Submissions S."/>
        </authorList>
    </citation>
    <scope>NUCLEOTIDE SEQUENCE [LARGE SCALE GENOMIC DNA]</scope>
    <source>
        <strain evidence="3">IBRC-M 10760</strain>
    </source>
</reference>
<organism evidence="2 3">
    <name type="scientific">Halorientalis regularis</name>
    <dbReference type="NCBI Taxonomy" id="660518"/>
    <lineage>
        <taxon>Archaea</taxon>
        <taxon>Methanobacteriati</taxon>
        <taxon>Methanobacteriota</taxon>
        <taxon>Stenosarchaea group</taxon>
        <taxon>Halobacteria</taxon>
        <taxon>Halobacteriales</taxon>
        <taxon>Haloarculaceae</taxon>
        <taxon>Halorientalis</taxon>
    </lineage>
</organism>
<evidence type="ECO:0000313" key="3">
    <source>
        <dbReference type="Proteomes" id="UP000199076"/>
    </source>
</evidence>
<sequence length="224" mass="25456">MAPSHRATRSHTLSGRVTFAGYRGAFITLARPSRTVDRVRHRRTSSRDETPVPRRRRGRRFRTRRTWRDRAHGRAGHRSVIARPHRAGTPRTRTDRVHRRTRCVRSRRLSEGVPLPVDVDVYVEATFRESFVDGTLDGRCGRALEASVKPPVRVAKPDPRSRGSPPAVAGARTTGRACRRAVPAVVRANSSRWTRRRKPPQWARTASQRFPAERFRGSGRPAGR</sequence>
<dbReference type="Proteomes" id="UP000199076">
    <property type="component" value="Unassembled WGS sequence"/>
</dbReference>
<gene>
    <name evidence="2" type="ORF">SAMN05216218_10431</name>
</gene>